<proteinExistence type="predicted"/>
<dbReference type="EMBL" id="JAPZBS010000008">
    <property type="protein sequence ID" value="KAJ5364929.1"/>
    <property type="molecule type" value="Genomic_DNA"/>
</dbReference>
<dbReference type="SUPFAM" id="SSF48403">
    <property type="entry name" value="Ankyrin repeat"/>
    <property type="match status" value="1"/>
</dbReference>
<comment type="caution">
    <text evidence="1">The sequence shown here is derived from an EMBL/GenBank/DDBJ whole genome shotgun (WGS) entry which is preliminary data.</text>
</comment>
<reference evidence="1" key="2">
    <citation type="journal article" date="2023" name="IMA Fungus">
        <title>Comparative genomic study of the Penicillium genus elucidates a diverse pangenome and 15 lateral gene transfer events.</title>
        <authorList>
            <person name="Petersen C."/>
            <person name="Sorensen T."/>
            <person name="Nielsen M.R."/>
            <person name="Sondergaard T.E."/>
            <person name="Sorensen J.L."/>
            <person name="Fitzpatrick D.A."/>
            <person name="Frisvad J.C."/>
            <person name="Nielsen K.L."/>
        </authorList>
    </citation>
    <scope>NUCLEOTIDE SEQUENCE</scope>
    <source>
        <strain evidence="1">IBT 29864</strain>
    </source>
</reference>
<dbReference type="RefSeq" id="XP_056552555.1">
    <property type="nucleotide sequence ID" value="XM_056703555.1"/>
</dbReference>
<dbReference type="AlphaFoldDB" id="A0A9W9V250"/>
<protein>
    <recommendedName>
        <fullName evidence="3">Ankyrin repeat protein</fullName>
    </recommendedName>
</protein>
<reference evidence="1" key="1">
    <citation type="submission" date="2022-11" db="EMBL/GenBank/DDBJ databases">
        <authorList>
            <person name="Petersen C."/>
        </authorList>
    </citation>
    <scope>NUCLEOTIDE SEQUENCE</scope>
    <source>
        <strain evidence="1">IBT 29864</strain>
    </source>
</reference>
<evidence type="ECO:0000313" key="1">
    <source>
        <dbReference type="EMBL" id="KAJ5364929.1"/>
    </source>
</evidence>
<organism evidence="1 2">
    <name type="scientific">Penicillium cataractarum</name>
    <dbReference type="NCBI Taxonomy" id="2100454"/>
    <lineage>
        <taxon>Eukaryota</taxon>
        <taxon>Fungi</taxon>
        <taxon>Dikarya</taxon>
        <taxon>Ascomycota</taxon>
        <taxon>Pezizomycotina</taxon>
        <taxon>Eurotiomycetes</taxon>
        <taxon>Eurotiomycetidae</taxon>
        <taxon>Eurotiales</taxon>
        <taxon>Aspergillaceae</taxon>
        <taxon>Penicillium</taxon>
    </lineage>
</organism>
<accession>A0A9W9V250</accession>
<keyword evidence="2" id="KW-1185">Reference proteome</keyword>
<dbReference type="OrthoDB" id="4368872at2759"/>
<dbReference type="Proteomes" id="UP001147782">
    <property type="component" value="Unassembled WGS sequence"/>
</dbReference>
<name>A0A9W9V250_9EURO</name>
<dbReference type="Gene3D" id="1.25.40.20">
    <property type="entry name" value="Ankyrin repeat-containing domain"/>
    <property type="match status" value="1"/>
</dbReference>
<dbReference type="InterPro" id="IPR036770">
    <property type="entry name" value="Ankyrin_rpt-contain_sf"/>
</dbReference>
<dbReference type="Pfam" id="PF12796">
    <property type="entry name" value="Ank_2"/>
    <property type="match status" value="1"/>
</dbReference>
<gene>
    <name evidence="1" type="ORF">N7496_010642</name>
</gene>
<evidence type="ECO:0008006" key="3">
    <source>
        <dbReference type="Google" id="ProtNLM"/>
    </source>
</evidence>
<dbReference type="InterPro" id="IPR002110">
    <property type="entry name" value="Ankyrin_rpt"/>
</dbReference>
<dbReference type="GeneID" id="81442734"/>
<evidence type="ECO:0000313" key="2">
    <source>
        <dbReference type="Proteomes" id="UP001147782"/>
    </source>
</evidence>
<sequence>MNSPELVDLLLAHPGINPNSLSKNGNTPLWMASRLQYDEITKRFLRHGGVDINFIGGRGKYDTPSTALHHAILRLDTTILQA</sequence>